<evidence type="ECO:0000256" key="1">
    <source>
        <dbReference type="ARBA" id="ARBA00008535"/>
    </source>
</evidence>
<proteinExistence type="inferred from homology"/>
<dbReference type="PANTHER" id="PTHR10903">
    <property type="entry name" value="GTPASE, IMAP FAMILY MEMBER-RELATED"/>
    <property type="match status" value="1"/>
</dbReference>
<sequence length="437" mass="49199">MEEREAGVKKEKQELIEEVGKPKQKNERHRVRKGSKEKNPNLHGDGETVNDLPPNKEVRERRISKRESKDPEQQREEERRAQKDMTERSAVCEERSFRKQAKEMRKREDLRKEMELKVPKPPQRQSPTKPAALIVEGSPEEPPTPVSPGFPLSPESPLFPESHRPSELRLVLLGESWAFNSSAGNSILDKKEAVTEEGAGRSGTSGGGAADGALRGAALCSPGPHAFLLVIPAYLSFTASYGRAVNLRMDTLGKRVWKHTVVLFTWAEALGESIDQHILRSEGLSRLVQRCGNRYLTLHSWRNTTQVSQLLEKVEKMVVANGGGFYSWAASEEEEEAELEEEEEEEGAGGRTEADRTAGERMEWSERKWAEKKTKDDEETRETDEDGRIVESLSGFSASSFEGLQEKDKEEDEALLFNPPTEPQTPMWSQTPHCSLL</sequence>
<dbReference type="InterPro" id="IPR045058">
    <property type="entry name" value="GIMA/IAN/Toc"/>
</dbReference>
<feature type="compositionally biased region" description="Polar residues" evidence="4">
    <location>
        <begin position="424"/>
        <end position="437"/>
    </location>
</feature>
<feature type="compositionally biased region" description="Basic and acidic residues" evidence="4">
    <location>
        <begin position="54"/>
        <end position="118"/>
    </location>
</feature>
<evidence type="ECO:0000256" key="4">
    <source>
        <dbReference type="SAM" id="MobiDB-lite"/>
    </source>
</evidence>
<keyword evidence="3" id="KW-0342">GTP-binding</keyword>
<keyword evidence="7" id="KW-1185">Reference proteome</keyword>
<dbReference type="Pfam" id="PF04548">
    <property type="entry name" value="AIG1"/>
    <property type="match status" value="1"/>
</dbReference>
<dbReference type="GO" id="GO:0005525">
    <property type="term" value="F:GTP binding"/>
    <property type="evidence" value="ECO:0007669"/>
    <property type="project" value="UniProtKB-KW"/>
</dbReference>
<dbReference type="Proteomes" id="UP001152622">
    <property type="component" value="Unassembled WGS sequence"/>
</dbReference>
<protein>
    <recommendedName>
        <fullName evidence="5">AIG1-type G domain-containing protein</fullName>
    </recommendedName>
</protein>
<dbReference type="AlphaFoldDB" id="A0A9Q1I8A6"/>
<feature type="compositionally biased region" description="Basic and acidic residues" evidence="4">
    <location>
        <begin position="352"/>
        <end position="378"/>
    </location>
</feature>
<feature type="compositionally biased region" description="Low complexity" evidence="4">
    <location>
        <begin position="149"/>
        <end position="160"/>
    </location>
</feature>
<dbReference type="Gene3D" id="3.40.50.300">
    <property type="entry name" value="P-loop containing nucleotide triphosphate hydrolases"/>
    <property type="match status" value="1"/>
</dbReference>
<dbReference type="InterPro" id="IPR027417">
    <property type="entry name" value="P-loop_NTPase"/>
</dbReference>
<reference evidence="6" key="1">
    <citation type="journal article" date="2023" name="Science">
        <title>Genome structures resolve the early diversification of teleost fishes.</title>
        <authorList>
            <person name="Parey E."/>
            <person name="Louis A."/>
            <person name="Montfort J."/>
            <person name="Bouchez O."/>
            <person name="Roques C."/>
            <person name="Iampietro C."/>
            <person name="Lluch J."/>
            <person name="Castinel A."/>
            <person name="Donnadieu C."/>
            <person name="Desvignes T."/>
            <person name="Floi Bucao C."/>
            <person name="Jouanno E."/>
            <person name="Wen M."/>
            <person name="Mejri S."/>
            <person name="Dirks R."/>
            <person name="Jansen H."/>
            <person name="Henkel C."/>
            <person name="Chen W.J."/>
            <person name="Zahm M."/>
            <person name="Cabau C."/>
            <person name="Klopp C."/>
            <person name="Thompson A.W."/>
            <person name="Robinson-Rechavi M."/>
            <person name="Braasch I."/>
            <person name="Lecointre G."/>
            <person name="Bobe J."/>
            <person name="Postlethwait J.H."/>
            <person name="Berthelot C."/>
            <person name="Roest Crollius H."/>
            <person name="Guiguen Y."/>
        </authorList>
    </citation>
    <scope>NUCLEOTIDE SEQUENCE</scope>
    <source>
        <strain evidence="6">WJC10195</strain>
    </source>
</reference>
<organism evidence="6 7">
    <name type="scientific">Synaphobranchus kaupii</name>
    <name type="common">Kaup's arrowtooth eel</name>
    <dbReference type="NCBI Taxonomy" id="118154"/>
    <lineage>
        <taxon>Eukaryota</taxon>
        <taxon>Metazoa</taxon>
        <taxon>Chordata</taxon>
        <taxon>Craniata</taxon>
        <taxon>Vertebrata</taxon>
        <taxon>Euteleostomi</taxon>
        <taxon>Actinopterygii</taxon>
        <taxon>Neopterygii</taxon>
        <taxon>Teleostei</taxon>
        <taxon>Anguilliformes</taxon>
        <taxon>Synaphobranchidae</taxon>
        <taxon>Synaphobranchus</taxon>
    </lineage>
</organism>
<evidence type="ECO:0000256" key="2">
    <source>
        <dbReference type="ARBA" id="ARBA00022741"/>
    </source>
</evidence>
<comment type="similarity">
    <text evidence="1">Belongs to the TRAFAC class TrmE-Era-EngA-EngB-Septin-like GTPase superfamily. AIG1/Toc34/Toc159-like paraseptin GTPase family. IAN subfamily.</text>
</comment>
<feature type="domain" description="AIG1-type G" evidence="5">
    <location>
        <begin position="216"/>
        <end position="339"/>
    </location>
</feature>
<feature type="region of interest" description="Disordered" evidence="4">
    <location>
        <begin position="1"/>
        <end position="161"/>
    </location>
</feature>
<feature type="compositionally biased region" description="Basic and acidic residues" evidence="4">
    <location>
        <begin position="34"/>
        <end position="46"/>
    </location>
</feature>
<evidence type="ECO:0000313" key="6">
    <source>
        <dbReference type="EMBL" id="KAJ8332173.1"/>
    </source>
</evidence>
<feature type="compositionally biased region" description="Basic and acidic residues" evidence="4">
    <location>
        <begin position="1"/>
        <end position="25"/>
    </location>
</feature>
<evidence type="ECO:0000256" key="3">
    <source>
        <dbReference type="ARBA" id="ARBA00023134"/>
    </source>
</evidence>
<evidence type="ECO:0000313" key="7">
    <source>
        <dbReference type="Proteomes" id="UP001152622"/>
    </source>
</evidence>
<name>A0A9Q1I8A6_SYNKA</name>
<dbReference type="InterPro" id="IPR006703">
    <property type="entry name" value="G_AIG1"/>
</dbReference>
<comment type="caution">
    <text evidence="6">The sequence shown here is derived from an EMBL/GenBank/DDBJ whole genome shotgun (WGS) entry which is preliminary data.</text>
</comment>
<keyword evidence="2" id="KW-0547">Nucleotide-binding</keyword>
<feature type="region of interest" description="Disordered" evidence="4">
    <location>
        <begin position="331"/>
        <end position="437"/>
    </location>
</feature>
<evidence type="ECO:0000259" key="5">
    <source>
        <dbReference type="Pfam" id="PF04548"/>
    </source>
</evidence>
<feature type="compositionally biased region" description="Acidic residues" evidence="4">
    <location>
        <begin position="331"/>
        <end position="347"/>
    </location>
</feature>
<dbReference type="EMBL" id="JAINUF010000034">
    <property type="protein sequence ID" value="KAJ8332173.1"/>
    <property type="molecule type" value="Genomic_DNA"/>
</dbReference>
<dbReference type="OrthoDB" id="8964039at2759"/>
<gene>
    <name evidence="6" type="ORF">SKAU_G00428530</name>
</gene>
<accession>A0A9Q1I8A6</accession>
<dbReference type="PANTHER" id="PTHR10903:SF170">
    <property type="entry name" value="GTPASE IMAP FAMILY MEMBER 7"/>
    <property type="match status" value="1"/>
</dbReference>